<dbReference type="RefSeq" id="WP_259312126.1">
    <property type="nucleotide sequence ID" value="NZ_CP087164.1"/>
</dbReference>
<accession>A0A9E6Y0Z5</accession>
<dbReference type="Gene3D" id="3.40.50.150">
    <property type="entry name" value="Vaccinia Virus protein VP39"/>
    <property type="match status" value="1"/>
</dbReference>
<sequence>MPLPQALRRLAPDRLRDDPRLRAVAVGAGLIPPRTMHSDAERELLQRLGRDAGRVVEIGVYEGSSAVALAQVMGPGQELHLIDPFGHHASALPSGWGATERASRRVVARAARHDGPRVVWHVAFSHDVAPRWSAGPIGLLFIDGDHAEAGVQRDWDDWHDLVAPGGHVLFHDAREGRPEGRGLPGPTAVVDRLLRGPADPAAGWSIAAEVDRTVAVRRAS</sequence>
<name>A0A9E6Y0Z5_9ACTN</name>
<dbReference type="Pfam" id="PF13578">
    <property type="entry name" value="Methyltransf_24"/>
    <property type="match status" value="1"/>
</dbReference>
<dbReference type="EMBL" id="CP087164">
    <property type="protein sequence ID" value="UGS38094.1"/>
    <property type="molecule type" value="Genomic_DNA"/>
</dbReference>
<reference evidence="1" key="1">
    <citation type="journal article" date="2022" name="Int. J. Syst. Evol. Microbiol.">
        <title>Pseudomonas aegrilactucae sp. nov. and Pseudomonas morbosilactucae sp. nov., pathogens causing bacterial rot of lettuce in Japan.</title>
        <authorList>
            <person name="Sawada H."/>
            <person name="Fujikawa T."/>
            <person name="Satou M."/>
        </authorList>
    </citation>
    <scope>NUCLEOTIDE SEQUENCE</scope>
    <source>
        <strain evidence="1">0166_1</strain>
    </source>
</reference>
<keyword evidence="2" id="KW-1185">Reference proteome</keyword>
<evidence type="ECO:0008006" key="3">
    <source>
        <dbReference type="Google" id="ProtNLM"/>
    </source>
</evidence>
<dbReference type="InterPro" id="IPR029063">
    <property type="entry name" value="SAM-dependent_MTases_sf"/>
</dbReference>
<evidence type="ECO:0000313" key="1">
    <source>
        <dbReference type="EMBL" id="UGS38094.1"/>
    </source>
</evidence>
<dbReference type="SUPFAM" id="SSF53335">
    <property type="entry name" value="S-adenosyl-L-methionine-dependent methyltransferases"/>
    <property type="match status" value="1"/>
</dbReference>
<dbReference type="AlphaFoldDB" id="A0A9E6Y0Z5"/>
<organism evidence="1 2">
    <name type="scientific">Capillimicrobium parvum</name>
    <dbReference type="NCBI Taxonomy" id="2884022"/>
    <lineage>
        <taxon>Bacteria</taxon>
        <taxon>Bacillati</taxon>
        <taxon>Actinomycetota</taxon>
        <taxon>Thermoleophilia</taxon>
        <taxon>Solirubrobacterales</taxon>
        <taxon>Capillimicrobiaceae</taxon>
        <taxon>Capillimicrobium</taxon>
    </lineage>
</organism>
<protein>
    <recommendedName>
        <fullName evidence="3">Class I SAM-dependent methyltransferase</fullName>
    </recommendedName>
</protein>
<dbReference type="Proteomes" id="UP001162834">
    <property type="component" value="Chromosome"/>
</dbReference>
<dbReference type="KEGG" id="sbae:DSM104329_04516"/>
<gene>
    <name evidence="1" type="ORF">DSM104329_04516</name>
</gene>
<proteinExistence type="predicted"/>
<evidence type="ECO:0000313" key="2">
    <source>
        <dbReference type="Proteomes" id="UP001162834"/>
    </source>
</evidence>